<organism evidence="1 2">
    <name type="scientific">Tanacetum coccineum</name>
    <dbReference type="NCBI Taxonomy" id="301880"/>
    <lineage>
        <taxon>Eukaryota</taxon>
        <taxon>Viridiplantae</taxon>
        <taxon>Streptophyta</taxon>
        <taxon>Embryophyta</taxon>
        <taxon>Tracheophyta</taxon>
        <taxon>Spermatophyta</taxon>
        <taxon>Magnoliopsida</taxon>
        <taxon>eudicotyledons</taxon>
        <taxon>Gunneridae</taxon>
        <taxon>Pentapetalae</taxon>
        <taxon>asterids</taxon>
        <taxon>campanulids</taxon>
        <taxon>Asterales</taxon>
        <taxon>Asteraceae</taxon>
        <taxon>Asteroideae</taxon>
        <taxon>Anthemideae</taxon>
        <taxon>Anthemidinae</taxon>
        <taxon>Tanacetum</taxon>
    </lineage>
</organism>
<sequence>MVAHYSATQMKPFHMLKSMFYPRANSRMSQIVGSTDSFAIFLDAGRMGRKLYIKAFCIVLLLAFAASEVHWKADTSWRMQDQLWVVVSISDYRISRHVRYDQSALGMITIVLLYSGNVKDIVDHRKSPDMLHLTFARGRTRDQSRAVHTGLDRMAWSGGGVRSQEVRGSVEELPVIMLAVAGDNLYGVAHSLLKDSSDAVKSRVFICRGGGDVCGDRHWTWRGIQYSGRVHKLRGPYVEYGELQYWCFPSLVDVMLSYFYLADKMDTNGLCHISAWVIL</sequence>
<proteinExistence type="predicted"/>
<dbReference type="Proteomes" id="UP001151760">
    <property type="component" value="Unassembled WGS sequence"/>
</dbReference>
<reference evidence="1" key="1">
    <citation type="journal article" date="2022" name="Int. J. Mol. Sci.">
        <title>Draft Genome of Tanacetum Coccineum: Genomic Comparison of Closely Related Tanacetum-Family Plants.</title>
        <authorList>
            <person name="Yamashiro T."/>
            <person name="Shiraishi A."/>
            <person name="Nakayama K."/>
            <person name="Satake H."/>
        </authorList>
    </citation>
    <scope>NUCLEOTIDE SEQUENCE</scope>
</reference>
<evidence type="ECO:0008006" key="3">
    <source>
        <dbReference type="Google" id="ProtNLM"/>
    </source>
</evidence>
<reference evidence="1" key="2">
    <citation type="submission" date="2022-01" db="EMBL/GenBank/DDBJ databases">
        <authorList>
            <person name="Yamashiro T."/>
            <person name="Shiraishi A."/>
            <person name="Satake H."/>
            <person name="Nakayama K."/>
        </authorList>
    </citation>
    <scope>NUCLEOTIDE SEQUENCE</scope>
</reference>
<evidence type="ECO:0000313" key="2">
    <source>
        <dbReference type="Proteomes" id="UP001151760"/>
    </source>
</evidence>
<evidence type="ECO:0000313" key="1">
    <source>
        <dbReference type="EMBL" id="GJT75995.1"/>
    </source>
</evidence>
<accession>A0ABQ5GJY2</accession>
<gene>
    <name evidence="1" type="ORF">Tco_1042720</name>
</gene>
<comment type="caution">
    <text evidence="1">The sequence shown here is derived from an EMBL/GenBank/DDBJ whole genome shotgun (WGS) entry which is preliminary data.</text>
</comment>
<keyword evidence="2" id="KW-1185">Reference proteome</keyword>
<protein>
    <recommendedName>
        <fullName evidence="3">Hexosyltransferase</fullName>
    </recommendedName>
</protein>
<dbReference type="EMBL" id="BQNB010018585">
    <property type="protein sequence ID" value="GJT75995.1"/>
    <property type="molecule type" value="Genomic_DNA"/>
</dbReference>
<name>A0ABQ5GJY2_9ASTR</name>